<evidence type="ECO:0000256" key="1">
    <source>
        <dbReference type="SAM" id="MobiDB-lite"/>
    </source>
</evidence>
<keyword evidence="2" id="KW-0812">Transmembrane</keyword>
<evidence type="ECO:0000313" key="4">
    <source>
        <dbReference type="Proteomes" id="UP001492380"/>
    </source>
</evidence>
<dbReference type="EMBL" id="JBBWRZ010000013">
    <property type="protein sequence ID" value="KAK8223933.1"/>
    <property type="molecule type" value="Genomic_DNA"/>
</dbReference>
<keyword evidence="2" id="KW-0472">Membrane</keyword>
<proteinExistence type="predicted"/>
<feature type="transmembrane region" description="Helical" evidence="2">
    <location>
        <begin position="47"/>
        <end position="63"/>
    </location>
</feature>
<keyword evidence="2" id="KW-1133">Transmembrane helix</keyword>
<dbReference type="Proteomes" id="UP001492380">
    <property type="component" value="Unassembled WGS sequence"/>
</dbReference>
<feature type="non-terminal residue" evidence="3">
    <location>
        <position position="1"/>
    </location>
</feature>
<feature type="region of interest" description="Disordered" evidence="1">
    <location>
        <begin position="69"/>
        <end position="93"/>
    </location>
</feature>
<evidence type="ECO:0000313" key="3">
    <source>
        <dbReference type="EMBL" id="KAK8223933.1"/>
    </source>
</evidence>
<reference evidence="3 4" key="1">
    <citation type="submission" date="2024-04" db="EMBL/GenBank/DDBJ databases">
        <title>Phyllosticta paracitricarpa is synonymous to the EU quarantine fungus P. citricarpa based on phylogenomic analyses.</title>
        <authorList>
            <consortium name="Lawrence Berkeley National Laboratory"/>
            <person name="Van Ingen-Buijs V.A."/>
            <person name="Van Westerhoven A.C."/>
            <person name="Haridas S."/>
            <person name="Skiadas P."/>
            <person name="Martin F."/>
            <person name="Groenewald J.Z."/>
            <person name="Crous P.W."/>
            <person name="Seidl M.F."/>
        </authorList>
    </citation>
    <scope>NUCLEOTIDE SEQUENCE [LARGE SCALE GENOMIC DNA]</scope>
    <source>
        <strain evidence="3 4">CBS 123374</strain>
    </source>
</reference>
<feature type="compositionally biased region" description="Basic residues" evidence="1">
    <location>
        <begin position="69"/>
        <end position="83"/>
    </location>
</feature>
<evidence type="ECO:0000256" key="2">
    <source>
        <dbReference type="SAM" id="Phobius"/>
    </source>
</evidence>
<organism evidence="3 4">
    <name type="scientific">Phyllosticta capitalensis</name>
    <dbReference type="NCBI Taxonomy" id="121624"/>
    <lineage>
        <taxon>Eukaryota</taxon>
        <taxon>Fungi</taxon>
        <taxon>Dikarya</taxon>
        <taxon>Ascomycota</taxon>
        <taxon>Pezizomycotina</taxon>
        <taxon>Dothideomycetes</taxon>
        <taxon>Dothideomycetes incertae sedis</taxon>
        <taxon>Botryosphaeriales</taxon>
        <taxon>Phyllostictaceae</taxon>
        <taxon>Phyllosticta</taxon>
    </lineage>
</organism>
<keyword evidence="4" id="KW-1185">Reference proteome</keyword>
<protein>
    <submittedName>
        <fullName evidence="3">Uncharacterized protein</fullName>
    </submittedName>
</protein>
<comment type="caution">
    <text evidence="3">The sequence shown here is derived from an EMBL/GenBank/DDBJ whole genome shotgun (WGS) entry which is preliminary data.</text>
</comment>
<accession>A0ABR1YAF6</accession>
<gene>
    <name evidence="3" type="ORF">HDK90DRAFT_544459</name>
</gene>
<name>A0ABR1YAF6_9PEZI</name>
<sequence length="205" mass="22758">QEPWRITQPTTFAVSDPGLPVLAVSFRAASGVYSTTMFSTPWVPRPIPQPTLMLGVLFLLTLLRRRPKLRRRRASRQRSRRLPRSALASQRNATVRARRRSVQLLRKLPTARPLSHLRRKSVVGLLLAPPSVSKALAPPSLVLLSEAPPASARRTSRRPSAPSSRTLMTLLLSTATFLTSRMRSLQSSTWKSSKLGTVKCRGPVV</sequence>